<keyword evidence="2" id="KW-1185">Reference proteome</keyword>
<dbReference type="AlphaFoldDB" id="A0A4Z2GEC7"/>
<accession>A0A4Z2GEC7</accession>
<protein>
    <submittedName>
        <fullName evidence="1">Uncharacterized protein</fullName>
    </submittedName>
</protein>
<evidence type="ECO:0000313" key="1">
    <source>
        <dbReference type="EMBL" id="TNN51505.1"/>
    </source>
</evidence>
<dbReference type="EMBL" id="SRLO01000580">
    <property type="protein sequence ID" value="TNN51505.1"/>
    <property type="molecule type" value="Genomic_DNA"/>
</dbReference>
<comment type="caution">
    <text evidence="1">The sequence shown here is derived from an EMBL/GenBank/DDBJ whole genome shotgun (WGS) entry which is preliminary data.</text>
</comment>
<proteinExistence type="predicted"/>
<name>A0A4Z2GEC7_9TELE</name>
<organism evidence="1 2">
    <name type="scientific">Liparis tanakae</name>
    <name type="common">Tanaka's snailfish</name>
    <dbReference type="NCBI Taxonomy" id="230148"/>
    <lineage>
        <taxon>Eukaryota</taxon>
        <taxon>Metazoa</taxon>
        <taxon>Chordata</taxon>
        <taxon>Craniata</taxon>
        <taxon>Vertebrata</taxon>
        <taxon>Euteleostomi</taxon>
        <taxon>Actinopterygii</taxon>
        <taxon>Neopterygii</taxon>
        <taxon>Teleostei</taxon>
        <taxon>Neoteleostei</taxon>
        <taxon>Acanthomorphata</taxon>
        <taxon>Eupercaria</taxon>
        <taxon>Perciformes</taxon>
        <taxon>Cottioidei</taxon>
        <taxon>Cottales</taxon>
        <taxon>Liparidae</taxon>
        <taxon>Liparis</taxon>
    </lineage>
</organism>
<gene>
    <name evidence="1" type="ORF">EYF80_038297</name>
</gene>
<evidence type="ECO:0000313" key="2">
    <source>
        <dbReference type="Proteomes" id="UP000314294"/>
    </source>
</evidence>
<dbReference type="Proteomes" id="UP000314294">
    <property type="component" value="Unassembled WGS sequence"/>
</dbReference>
<reference evidence="1 2" key="1">
    <citation type="submission" date="2019-03" db="EMBL/GenBank/DDBJ databases">
        <title>First draft genome of Liparis tanakae, snailfish: a comprehensive survey of snailfish specific genes.</title>
        <authorList>
            <person name="Kim W."/>
            <person name="Song I."/>
            <person name="Jeong J.-H."/>
            <person name="Kim D."/>
            <person name="Kim S."/>
            <person name="Ryu S."/>
            <person name="Song J.Y."/>
            <person name="Lee S.K."/>
        </authorList>
    </citation>
    <scope>NUCLEOTIDE SEQUENCE [LARGE SCALE GENOMIC DNA]</scope>
    <source>
        <tissue evidence="1">Muscle</tissue>
    </source>
</reference>
<sequence>MARISLEKTLWLSSTAASVECCGGGRRLPYSVDDRVVALVSLLDALGTHALLVGATVQPQGLLVLRAQIRSQRLRGRNQLVGLLPPEALFVDFNVSRAVRLRARETRFNRFASPHRAHAAFHLLRPGGVLRRRRRLKLGPLKLFHHLPEDRVPAQQRSGVEHLAALRAAVLALLLGPVPVAFDAVQAVAVSTGDGRRVS</sequence>